<accession>A0A0E9RB73</accession>
<sequence>MKSHVAHLFFRQSSCCNCHHSGLRT</sequence>
<reference evidence="1" key="2">
    <citation type="journal article" date="2015" name="Fish Shellfish Immunol.">
        <title>Early steps in the European eel (Anguilla anguilla)-Vibrio vulnificus interaction in the gills: Role of the RtxA13 toxin.</title>
        <authorList>
            <person name="Callol A."/>
            <person name="Pajuelo D."/>
            <person name="Ebbesson L."/>
            <person name="Teles M."/>
            <person name="MacKenzie S."/>
            <person name="Amaro C."/>
        </authorList>
    </citation>
    <scope>NUCLEOTIDE SEQUENCE</scope>
</reference>
<proteinExistence type="predicted"/>
<protein>
    <submittedName>
        <fullName evidence="1">Uncharacterized protein</fullName>
    </submittedName>
</protein>
<dbReference type="EMBL" id="GBXM01082243">
    <property type="protein sequence ID" value="JAH26334.1"/>
    <property type="molecule type" value="Transcribed_RNA"/>
</dbReference>
<reference evidence="1" key="1">
    <citation type="submission" date="2014-11" db="EMBL/GenBank/DDBJ databases">
        <authorList>
            <person name="Amaro Gonzalez C."/>
        </authorList>
    </citation>
    <scope>NUCLEOTIDE SEQUENCE</scope>
</reference>
<dbReference type="EMBL" id="GBXM01033165">
    <property type="protein sequence ID" value="JAH75412.1"/>
    <property type="molecule type" value="Transcribed_RNA"/>
</dbReference>
<organism evidence="1">
    <name type="scientific">Anguilla anguilla</name>
    <name type="common">European freshwater eel</name>
    <name type="synonym">Muraena anguilla</name>
    <dbReference type="NCBI Taxonomy" id="7936"/>
    <lineage>
        <taxon>Eukaryota</taxon>
        <taxon>Metazoa</taxon>
        <taxon>Chordata</taxon>
        <taxon>Craniata</taxon>
        <taxon>Vertebrata</taxon>
        <taxon>Euteleostomi</taxon>
        <taxon>Actinopterygii</taxon>
        <taxon>Neopterygii</taxon>
        <taxon>Teleostei</taxon>
        <taxon>Anguilliformes</taxon>
        <taxon>Anguillidae</taxon>
        <taxon>Anguilla</taxon>
    </lineage>
</organism>
<evidence type="ECO:0000313" key="1">
    <source>
        <dbReference type="EMBL" id="JAH26334.1"/>
    </source>
</evidence>
<dbReference type="AlphaFoldDB" id="A0A0E9RB73"/>
<name>A0A0E9RB73_ANGAN</name>